<dbReference type="PANTHER" id="PTHR41795:SF1">
    <property type="entry name" value="EXOPOLYSACCHARIDE SYNTHESIS PROTEIN"/>
    <property type="match status" value="1"/>
</dbReference>
<evidence type="ECO:0008006" key="4">
    <source>
        <dbReference type="Google" id="ProtNLM"/>
    </source>
</evidence>
<dbReference type="STRING" id="463040.CAL15_02835"/>
<dbReference type="EMBL" id="CP021111">
    <property type="protein sequence ID" value="ARP93406.1"/>
    <property type="molecule type" value="Genomic_DNA"/>
</dbReference>
<evidence type="ECO:0000256" key="1">
    <source>
        <dbReference type="SAM" id="Phobius"/>
    </source>
</evidence>
<sequence>MTLPIAQRLRDAAAAFREEGVSMRAMAQAHGPEAHGTLLLLLAMPCLLPVPGVGTVLGVGMAALAVAMWRGQGEPCLPQGVANLELPRHWARRVLEGLASAYEMAGRHARARLSHLVGPTWRSALAVVVGLMAIIVVLPIPFGNLLPALALMLIGLGLVFRDGIAVILGLLMSGVALTTTTGLLLMTWIWGSEWILGWV</sequence>
<dbReference type="RefSeq" id="WP_086077244.1">
    <property type="nucleotide sequence ID" value="NZ_CP021111.1"/>
</dbReference>
<protein>
    <recommendedName>
        <fullName evidence="4">Exopolysaccharide biosynthesis protein exod</fullName>
    </recommendedName>
</protein>
<keyword evidence="1" id="KW-1133">Transmembrane helix</keyword>
<proteinExistence type="predicted"/>
<keyword evidence="1" id="KW-0812">Transmembrane</keyword>
<dbReference type="Pfam" id="PF06055">
    <property type="entry name" value="ExoD"/>
    <property type="match status" value="1"/>
</dbReference>
<dbReference type="InterPro" id="IPR010331">
    <property type="entry name" value="ExoD"/>
</dbReference>
<reference evidence="2 3" key="1">
    <citation type="submission" date="2017-05" db="EMBL/GenBank/DDBJ databases">
        <title>Complete and WGS of Bordetella genogroups.</title>
        <authorList>
            <person name="Spilker T."/>
            <person name="LiPuma J."/>
        </authorList>
    </citation>
    <scope>NUCLEOTIDE SEQUENCE [LARGE SCALE GENOMIC DNA]</scope>
    <source>
        <strain evidence="2 3">AU7206</strain>
    </source>
</reference>
<gene>
    <name evidence="2" type="ORF">CAL15_02835</name>
</gene>
<feature type="transmembrane region" description="Helical" evidence="1">
    <location>
        <begin position="167"/>
        <end position="190"/>
    </location>
</feature>
<feature type="transmembrane region" description="Helical" evidence="1">
    <location>
        <begin position="120"/>
        <end position="138"/>
    </location>
</feature>
<dbReference type="PANTHER" id="PTHR41795">
    <property type="entry name" value="EXOPOLYSACCHARIDE SYNTHESIS PROTEIN"/>
    <property type="match status" value="1"/>
</dbReference>
<organism evidence="2 3">
    <name type="scientific">Bordetella genomosp. 13</name>
    <dbReference type="NCBI Taxonomy" id="463040"/>
    <lineage>
        <taxon>Bacteria</taxon>
        <taxon>Pseudomonadati</taxon>
        <taxon>Pseudomonadota</taxon>
        <taxon>Betaproteobacteria</taxon>
        <taxon>Burkholderiales</taxon>
        <taxon>Alcaligenaceae</taxon>
        <taxon>Bordetella</taxon>
    </lineage>
</organism>
<keyword evidence="3" id="KW-1185">Reference proteome</keyword>
<dbReference type="Proteomes" id="UP000194161">
    <property type="component" value="Chromosome"/>
</dbReference>
<dbReference type="KEGG" id="bgm:CAL15_02835"/>
<evidence type="ECO:0000313" key="3">
    <source>
        <dbReference type="Proteomes" id="UP000194161"/>
    </source>
</evidence>
<accession>A0A1W6Z7M0</accession>
<dbReference type="OrthoDB" id="21339at2"/>
<dbReference type="PIRSF" id="PIRSF033239">
    <property type="entry name" value="ExoD"/>
    <property type="match status" value="1"/>
</dbReference>
<feature type="transmembrane region" description="Helical" evidence="1">
    <location>
        <begin position="48"/>
        <end position="69"/>
    </location>
</feature>
<dbReference type="AlphaFoldDB" id="A0A1W6Z7M0"/>
<name>A0A1W6Z7M0_9BORD</name>
<evidence type="ECO:0000313" key="2">
    <source>
        <dbReference type="EMBL" id="ARP93406.1"/>
    </source>
</evidence>
<keyword evidence="1" id="KW-0472">Membrane</keyword>